<accession>A0A6P4BDW5</accession>
<dbReference type="InterPro" id="IPR046956">
    <property type="entry name" value="RLP23-like"/>
</dbReference>
<dbReference type="Gene3D" id="3.80.10.10">
    <property type="entry name" value="Ribonuclease Inhibitor"/>
    <property type="match status" value="1"/>
</dbReference>
<dbReference type="GeneID" id="107434046"/>
<dbReference type="GO" id="GO:0016020">
    <property type="term" value="C:membrane"/>
    <property type="evidence" value="ECO:0007669"/>
    <property type="project" value="UniProtKB-SubCell"/>
</dbReference>
<sequence>MEGIVLEAHFANTTSLRYFSAWDDQLTLKVGQDWVPPFQLEALHMGSCHLGPRYPMWVRSQKSLSSLVLSNTSLADVPPDWIFHFSSELQCLDLSQNQMHGRIPNLMNIGMQDYSEINLSQNHLEGPLPLVSSKVNKLDLSDNLLSGSISQFLCCSPSEPMNMVVLYLAKNQLSGNLPNCWSKWNNIQALYLNDNSFGGGIPSSFSLFIFLQSLYLRSNNLYGILSLSSLQNCINLVTLDFSRNKFERNIPTWLGTSPSKLRFLIAGFNDFHGHT</sequence>
<organism evidence="8 9">
    <name type="scientific">Ziziphus jujuba</name>
    <name type="common">Chinese jujube</name>
    <name type="synonym">Ziziphus sativa</name>
    <dbReference type="NCBI Taxonomy" id="326968"/>
    <lineage>
        <taxon>Eukaryota</taxon>
        <taxon>Viridiplantae</taxon>
        <taxon>Streptophyta</taxon>
        <taxon>Embryophyta</taxon>
        <taxon>Tracheophyta</taxon>
        <taxon>Spermatophyta</taxon>
        <taxon>Magnoliopsida</taxon>
        <taxon>eudicotyledons</taxon>
        <taxon>Gunneridae</taxon>
        <taxon>Pentapetalae</taxon>
        <taxon>rosids</taxon>
        <taxon>fabids</taxon>
        <taxon>Rosales</taxon>
        <taxon>Rhamnaceae</taxon>
        <taxon>Paliureae</taxon>
        <taxon>Ziziphus</taxon>
    </lineage>
</organism>
<evidence type="ECO:0000313" key="9">
    <source>
        <dbReference type="RefSeq" id="XP_015900942.3"/>
    </source>
</evidence>
<evidence type="ECO:0000256" key="3">
    <source>
        <dbReference type="ARBA" id="ARBA00022729"/>
    </source>
</evidence>
<dbReference type="RefSeq" id="XP_015900942.3">
    <property type="nucleotide sequence ID" value="XM_016045456.3"/>
</dbReference>
<keyword evidence="4" id="KW-1133">Transmembrane helix</keyword>
<protein>
    <submittedName>
        <fullName evidence="9">Receptor-like protein EIX1</fullName>
    </submittedName>
</protein>
<keyword evidence="6" id="KW-0675">Receptor</keyword>
<evidence type="ECO:0000256" key="4">
    <source>
        <dbReference type="ARBA" id="ARBA00022989"/>
    </source>
</evidence>
<dbReference type="SUPFAM" id="SSF52047">
    <property type="entry name" value="RNI-like"/>
    <property type="match status" value="1"/>
</dbReference>
<evidence type="ECO:0000256" key="2">
    <source>
        <dbReference type="ARBA" id="ARBA00022692"/>
    </source>
</evidence>
<proteinExistence type="predicted"/>
<gene>
    <name evidence="9" type="primary">LOC107434046</name>
</gene>
<dbReference type="InterPro" id="IPR001611">
    <property type="entry name" value="Leu-rich_rpt"/>
</dbReference>
<dbReference type="InParanoid" id="A0A6P4BDW5"/>
<keyword evidence="2" id="KW-0812">Transmembrane</keyword>
<evidence type="ECO:0000256" key="1">
    <source>
        <dbReference type="ARBA" id="ARBA00004479"/>
    </source>
</evidence>
<dbReference type="PANTHER" id="PTHR48063:SF100">
    <property type="entry name" value="RECEPTOR-LIKE PROTEIN EIX2"/>
    <property type="match status" value="1"/>
</dbReference>
<dbReference type="AlphaFoldDB" id="A0A6P4BDW5"/>
<name>A0A6P4BDW5_ZIZJJ</name>
<reference evidence="9" key="1">
    <citation type="submission" date="2025-08" db="UniProtKB">
        <authorList>
            <consortium name="RefSeq"/>
        </authorList>
    </citation>
    <scope>IDENTIFICATION</scope>
    <source>
        <tissue evidence="9">Seedling</tissue>
    </source>
</reference>
<keyword evidence="3" id="KW-0732">Signal</keyword>
<evidence type="ECO:0000256" key="7">
    <source>
        <dbReference type="ARBA" id="ARBA00023180"/>
    </source>
</evidence>
<keyword evidence="5" id="KW-0472">Membrane</keyword>
<evidence type="ECO:0000256" key="5">
    <source>
        <dbReference type="ARBA" id="ARBA00023136"/>
    </source>
</evidence>
<dbReference type="KEGG" id="zju:107434046"/>
<dbReference type="PANTHER" id="PTHR48063">
    <property type="entry name" value="LRR RECEPTOR-LIKE KINASE"/>
    <property type="match status" value="1"/>
</dbReference>
<evidence type="ECO:0000313" key="8">
    <source>
        <dbReference type="Proteomes" id="UP001652623"/>
    </source>
</evidence>
<keyword evidence="8" id="KW-1185">Reference proteome</keyword>
<dbReference type="Proteomes" id="UP001652623">
    <property type="component" value="Chromosome 9"/>
</dbReference>
<comment type="subcellular location">
    <subcellularLocation>
        <location evidence="1">Membrane</location>
        <topology evidence="1">Single-pass type I membrane protein</topology>
    </subcellularLocation>
</comment>
<dbReference type="InterPro" id="IPR032675">
    <property type="entry name" value="LRR_dom_sf"/>
</dbReference>
<dbReference type="PROSITE" id="PS51450">
    <property type="entry name" value="LRR"/>
    <property type="match status" value="1"/>
</dbReference>
<dbReference type="Pfam" id="PF00560">
    <property type="entry name" value="LRR_1"/>
    <property type="match status" value="2"/>
</dbReference>
<keyword evidence="7" id="KW-0325">Glycoprotein</keyword>
<evidence type="ECO:0000256" key="6">
    <source>
        <dbReference type="ARBA" id="ARBA00023170"/>
    </source>
</evidence>